<keyword evidence="9" id="KW-0325">Glycoprotein</keyword>
<dbReference type="InterPro" id="IPR000858">
    <property type="entry name" value="S_locus_glycoprot_dom"/>
</dbReference>
<dbReference type="FunFam" id="1.10.510.10:FF:001023">
    <property type="entry name" value="Os07g0541700 protein"/>
    <property type="match status" value="1"/>
</dbReference>
<dbReference type="InterPro" id="IPR011009">
    <property type="entry name" value="Kinase-like_dom_sf"/>
</dbReference>
<keyword evidence="17" id="KW-1185">Reference proteome</keyword>
<comment type="catalytic activity">
    <reaction evidence="10">
        <text>L-threonyl-[protein] + ATP = O-phospho-L-threonyl-[protein] + ADP + H(+)</text>
        <dbReference type="Rhea" id="RHEA:46608"/>
        <dbReference type="Rhea" id="RHEA-COMP:11060"/>
        <dbReference type="Rhea" id="RHEA-COMP:11605"/>
        <dbReference type="ChEBI" id="CHEBI:15378"/>
        <dbReference type="ChEBI" id="CHEBI:30013"/>
        <dbReference type="ChEBI" id="CHEBI:30616"/>
        <dbReference type="ChEBI" id="CHEBI:61977"/>
        <dbReference type="ChEBI" id="CHEBI:456216"/>
        <dbReference type="EC" id="2.7.11.1"/>
    </reaction>
</comment>
<dbReference type="FunFam" id="2.90.10.10:FF:000001">
    <property type="entry name" value="G-type lectin S-receptor-like serine/threonine-protein kinase"/>
    <property type="match status" value="1"/>
</dbReference>
<evidence type="ECO:0000313" key="16">
    <source>
        <dbReference type="EMBL" id="KAF7851276.1"/>
    </source>
</evidence>
<evidence type="ECO:0000256" key="3">
    <source>
        <dbReference type="ARBA" id="ARBA00022679"/>
    </source>
</evidence>
<feature type="domain" description="Bulb-type lectin" evidence="14">
    <location>
        <begin position="21"/>
        <end position="141"/>
    </location>
</feature>
<dbReference type="SMART" id="SM00108">
    <property type="entry name" value="B_lectin"/>
    <property type="match status" value="1"/>
</dbReference>
<dbReference type="PANTHER" id="PTHR32444:SF118">
    <property type="entry name" value="OS09G0551150 PROTEIN"/>
    <property type="match status" value="1"/>
</dbReference>
<evidence type="ECO:0000256" key="8">
    <source>
        <dbReference type="ARBA" id="ARBA00023157"/>
    </source>
</evidence>
<dbReference type="GO" id="GO:0004674">
    <property type="term" value="F:protein serine/threonine kinase activity"/>
    <property type="evidence" value="ECO:0007669"/>
    <property type="project" value="UniProtKB-KW"/>
</dbReference>
<evidence type="ECO:0000256" key="4">
    <source>
        <dbReference type="ARBA" id="ARBA00022729"/>
    </source>
</evidence>
<dbReference type="Pfam" id="PF01453">
    <property type="entry name" value="B_lectin"/>
    <property type="match status" value="1"/>
</dbReference>
<protein>
    <recommendedName>
        <fullName evidence="1">non-specific serine/threonine protein kinase</fullName>
        <ecNumber evidence="1">2.7.11.1</ecNumber>
    </recommendedName>
</protein>
<keyword evidence="5" id="KW-0547">Nucleotide-binding</keyword>
<comment type="caution">
    <text evidence="16">The sequence shown here is derived from an EMBL/GenBank/DDBJ whole genome shotgun (WGS) entry which is preliminary data.</text>
</comment>
<evidence type="ECO:0000256" key="1">
    <source>
        <dbReference type="ARBA" id="ARBA00012513"/>
    </source>
</evidence>
<evidence type="ECO:0000256" key="12">
    <source>
        <dbReference type="SAM" id="SignalP"/>
    </source>
</evidence>
<keyword evidence="7" id="KW-0067">ATP-binding</keyword>
<dbReference type="PROSITE" id="PS50927">
    <property type="entry name" value="BULB_LECTIN"/>
    <property type="match status" value="1"/>
</dbReference>
<evidence type="ECO:0000256" key="10">
    <source>
        <dbReference type="ARBA" id="ARBA00047899"/>
    </source>
</evidence>
<feature type="domain" description="Apple" evidence="15">
    <location>
        <begin position="336"/>
        <end position="419"/>
    </location>
</feature>
<dbReference type="PANTHER" id="PTHR32444">
    <property type="entry name" value="BULB-TYPE LECTIN DOMAIN-CONTAINING PROTEIN"/>
    <property type="match status" value="1"/>
</dbReference>
<dbReference type="GO" id="GO:0005524">
    <property type="term" value="F:ATP binding"/>
    <property type="evidence" value="ECO:0007669"/>
    <property type="project" value="UniProtKB-KW"/>
</dbReference>
<evidence type="ECO:0000256" key="2">
    <source>
        <dbReference type="ARBA" id="ARBA00022527"/>
    </source>
</evidence>
<keyword evidence="4 12" id="KW-0732">Signal</keyword>
<sequence length="556" mass="62211">MAKITFFIFIIVPMIGLSLAADILVTNSSIRHGETLVSSNLTFELGFFTPGNSSMSYLGIWFMFSPKTVVWVANRNNPLADHDGVLTFSSAGNLVVLNQSNGVVWSSKLSRVLHNPIAQLLDSGNLVLKDDSVLSSDEAYLWQSFDYPSDTLLAGMKLALNLKTGFERRLTAWKSMDDPSPGDYVHELNYSQCPPQYEVVQVHDHSKKYRTGQWNGVQFVGGPNFPSPAQVPLLLYNETEISFMFEVRDRELFSMLKLNSLGVMQFFVVDRSRSATWNVKLEFPSDPCDVYGRCGANAICSGSLCECVKGFMPKWPREWAIYEFSSGCKRTIPTNCSKGEGFWEIKKVKLPDVSEVTLNRSMSLKECKDECLKNCSCAACANSDIRGGGSGCVMWFGDLIDMRVLAEGNHVQTLYIRLSASELDQEKSLLLTWQRRFDIVVGIARGLLYLHHDSKLQVIHRDLKASNILLDSDLNPKISDFGLARIFGANEKEAMTKRVIGTYGYMAPEYAMDGKFSLKSDIYSFGVLLLEIVSGKKNRGFSHQSHHHNLLGHVSK</sequence>
<dbReference type="InterPro" id="IPR003609">
    <property type="entry name" value="Pan_app"/>
</dbReference>
<feature type="signal peptide" evidence="12">
    <location>
        <begin position="1"/>
        <end position="20"/>
    </location>
</feature>
<dbReference type="EC" id="2.7.11.1" evidence="1"/>
<dbReference type="SMART" id="SM00473">
    <property type="entry name" value="PAN_AP"/>
    <property type="match status" value="1"/>
</dbReference>
<dbReference type="InterPro" id="IPR001480">
    <property type="entry name" value="Bulb-type_lectin_dom"/>
</dbReference>
<dbReference type="Pfam" id="PF08276">
    <property type="entry name" value="PAN_2"/>
    <property type="match status" value="1"/>
</dbReference>
<evidence type="ECO:0000256" key="9">
    <source>
        <dbReference type="ARBA" id="ARBA00023180"/>
    </source>
</evidence>
<gene>
    <name evidence="16" type="ORF">BT93_L4207</name>
</gene>
<evidence type="ECO:0000256" key="5">
    <source>
        <dbReference type="ARBA" id="ARBA00022741"/>
    </source>
</evidence>
<keyword evidence="3" id="KW-0808">Transferase</keyword>
<dbReference type="AlphaFoldDB" id="A0A8T0CY54"/>
<keyword evidence="8" id="KW-1015">Disulfide bond</keyword>
<evidence type="ECO:0000259" key="14">
    <source>
        <dbReference type="PROSITE" id="PS50927"/>
    </source>
</evidence>
<evidence type="ECO:0000256" key="7">
    <source>
        <dbReference type="ARBA" id="ARBA00022840"/>
    </source>
</evidence>
<evidence type="ECO:0000259" key="15">
    <source>
        <dbReference type="PROSITE" id="PS50948"/>
    </source>
</evidence>
<dbReference type="PROSITE" id="PS50011">
    <property type="entry name" value="PROTEIN_KINASE_DOM"/>
    <property type="match status" value="1"/>
</dbReference>
<feature type="domain" description="Protein kinase" evidence="13">
    <location>
        <begin position="255"/>
        <end position="556"/>
    </location>
</feature>
<feature type="chain" id="PRO_5035904892" description="non-specific serine/threonine protein kinase" evidence="12">
    <location>
        <begin position="21"/>
        <end position="556"/>
    </location>
</feature>
<dbReference type="GO" id="GO:0048544">
    <property type="term" value="P:recognition of pollen"/>
    <property type="evidence" value="ECO:0007669"/>
    <property type="project" value="InterPro"/>
</dbReference>
<keyword evidence="6" id="KW-0418">Kinase</keyword>
<comment type="catalytic activity">
    <reaction evidence="11">
        <text>L-seryl-[protein] + ATP = O-phospho-L-seryl-[protein] + ADP + H(+)</text>
        <dbReference type="Rhea" id="RHEA:17989"/>
        <dbReference type="Rhea" id="RHEA-COMP:9863"/>
        <dbReference type="Rhea" id="RHEA-COMP:11604"/>
        <dbReference type="ChEBI" id="CHEBI:15378"/>
        <dbReference type="ChEBI" id="CHEBI:29999"/>
        <dbReference type="ChEBI" id="CHEBI:30616"/>
        <dbReference type="ChEBI" id="CHEBI:83421"/>
        <dbReference type="ChEBI" id="CHEBI:456216"/>
        <dbReference type="EC" id="2.7.11.1"/>
    </reaction>
</comment>
<evidence type="ECO:0000256" key="11">
    <source>
        <dbReference type="ARBA" id="ARBA00048679"/>
    </source>
</evidence>
<dbReference type="SMART" id="SM00220">
    <property type="entry name" value="S_TKc"/>
    <property type="match status" value="1"/>
</dbReference>
<dbReference type="Proteomes" id="UP000806378">
    <property type="component" value="Unassembled WGS sequence"/>
</dbReference>
<dbReference type="EMBL" id="MU089552">
    <property type="protein sequence ID" value="KAF7851276.1"/>
    <property type="molecule type" value="Genomic_DNA"/>
</dbReference>
<evidence type="ECO:0000259" key="13">
    <source>
        <dbReference type="PROSITE" id="PS50011"/>
    </source>
</evidence>
<dbReference type="InterPro" id="IPR000719">
    <property type="entry name" value="Prot_kinase_dom"/>
</dbReference>
<dbReference type="CDD" id="cd00028">
    <property type="entry name" value="B_lectin"/>
    <property type="match status" value="1"/>
</dbReference>
<dbReference type="CDD" id="cd01098">
    <property type="entry name" value="PAN_AP_plant"/>
    <property type="match status" value="1"/>
</dbReference>
<name>A0A8T0CY54_CORYI</name>
<evidence type="ECO:0000256" key="6">
    <source>
        <dbReference type="ARBA" id="ARBA00022777"/>
    </source>
</evidence>
<dbReference type="Gramene" id="rna-gnl|WGS:JABURB|Cocit.L4207.1">
    <property type="protein sequence ID" value="cds-KAF7851276.1"/>
    <property type="gene ID" value="gene-BT93_L4207"/>
</dbReference>
<reference evidence="16" key="1">
    <citation type="submission" date="2020-05" db="EMBL/GenBank/DDBJ databases">
        <title>WGS assembly of Corymbia citriodora subspecies variegata.</title>
        <authorList>
            <person name="Barry K."/>
            <person name="Hundley H."/>
            <person name="Shu S."/>
            <person name="Jenkins J."/>
            <person name="Grimwood J."/>
            <person name="Baten A."/>
        </authorList>
    </citation>
    <scope>NUCLEOTIDE SEQUENCE</scope>
    <source>
        <strain evidence="16">CV2-018</strain>
    </source>
</reference>
<dbReference type="PROSITE" id="PS50948">
    <property type="entry name" value="PAN"/>
    <property type="match status" value="1"/>
</dbReference>
<dbReference type="SUPFAM" id="SSF51110">
    <property type="entry name" value="alpha-D-mannose-specific plant lectins"/>
    <property type="match status" value="1"/>
</dbReference>
<proteinExistence type="predicted"/>
<accession>A0A8T0CY54</accession>
<dbReference type="Pfam" id="PF00954">
    <property type="entry name" value="S_locus_glycop"/>
    <property type="match status" value="1"/>
</dbReference>
<evidence type="ECO:0000313" key="17">
    <source>
        <dbReference type="Proteomes" id="UP000806378"/>
    </source>
</evidence>
<dbReference type="InterPro" id="IPR036426">
    <property type="entry name" value="Bulb-type_lectin_dom_sf"/>
</dbReference>
<keyword evidence="2" id="KW-0723">Serine/threonine-protein kinase</keyword>
<dbReference type="InterPro" id="IPR001245">
    <property type="entry name" value="Ser-Thr/Tyr_kinase_cat_dom"/>
</dbReference>
<organism evidence="16 17">
    <name type="scientific">Corymbia citriodora subsp. variegata</name>
    <dbReference type="NCBI Taxonomy" id="360336"/>
    <lineage>
        <taxon>Eukaryota</taxon>
        <taxon>Viridiplantae</taxon>
        <taxon>Streptophyta</taxon>
        <taxon>Embryophyta</taxon>
        <taxon>Tracheophyta</taxon>
        <taxon>Spermatophyta</taxon>
        <taxon>Magnoliopsida</taxon>
        <taxon>eudicotyledons</taxon>
        <taxon>Gunneridae</taxon>
        <taxon>Pentapetalae</taxon>
        <taxon>rosids</taxon>
        <taxon>malvids</taxon>
        <taxon>Myrtales</taxon>
        <taxon>Myrtaceae</taxon>
        <taxon>Myrtoideae</taxon>
        <taxon>Eucalypteae</taxon>
        <taxon>Corymbia</taxon>
    </lineage>
</organism>
<dbReference type="Gene3D" id="3.50.4.10">
    <property type="entry name" value="Hepatocyte Growth Factor"/>
    <property type="match status" value="1"/>
</dbReference>
<dbReference type="Gene3D" id="2.90.10.10">
    <property type="entry name" value="Bulb-type lectin domain"/>
    <property type="match status" value="1"/>
</dbReference>
<dbReference type="Gene3D" id="1.10.510.10">
    <property type="entry name" value="Transferase(Phosphotransferase) domain 1"/>
    <property type="match status" value="1"/>
</dbReference>
<dbReference type="SUPFAM" id="SSF56112">
    <property type="entry name" value="Protein kinase-like (PK-like)"/>
    <property type="match status" value="1"/>
</dbReference>
<dbReference type="PROSITE" id="PS00108">
    <property type="entry name" value="PROTEIN_KINASE_ST"/>
    <property type="match status" value="1"/>
</dbReference>
<dbReference type="InterPro" id="IPR008271">
    <property type="entry name" value="Ser/Thr_kinase_AS"/>
</dbReference>
<dbReference type="Pfam" id="PF07714">
    <property type="entry name" value="PK_Tyr_Ser-Thr"/>
    <property type="match status" value="1"/>
</dbReference>
<dbReference type="OrthoDB" id="1910371at2759"/>